<protein>
    <submittedName>
        <fullName evidence="1">Uncharacterized protein</fullName>
    </submittedName>
</protein>
<dbReference type="EMBL" id="JAUSUR010000005">
    <property type="protein sequence ID" value="MDQ0362024.1"/>
    <property type="molecule type" value="Genomic_DNA"/>
</dbReference>
<name>A0ABU0E548_9FIRM</name>
<accession>A0ABU0E548</accession>
<gene>
    <name evidence="1" type="ORF">J2S15_002777</name>
</gene>
<keyword evidence="2" id="KW-1185">Reference proteome</keyword>
<dbReference type="Proteomes" id="UP001230220">
    <property type="component" value="Unassembled WGS sequence"/>
</dbReference>
<evidence type="ECO:0000313" key="2">
    <source>
        <dbReference type="Proteomes" id="UP001230220"/>
    </source>
</evidence>
<comment type="caution">
    <text evidence="1">The sequence shown here is derived from an EMBL/GenBank/DDBJ whole genome shotgun (WGS) entry which is preliminary data.</text>
</comment>
<organism evidence="1 2">
    <name type="scientific">Breznakia pachnodae</name>
    <dbReference type="NCBI Taxonomy" id="265178"/>
    <lineage>
        <taxon>Bacteria</taxon>
        <taxon>Bacillati</taxon>
        <taxon>Bacillota</taxon>
        <taxon>Erysipelotrichia</taxon>
        <taxon>Erysipelotrichales</taxon>
        <taxon>Erysipelotrichaceae</taxon>
        <taxon>Breznakia</taxon>
    </lineage>
</organism>
<evidence type="ECO:0000313" key="1">
    <source>
        <dbReference type="EMBL" id="MDQ0362024.1"/>
    </source>
</evidence>
<proteinExistence type="predicted"/>
<reference evidence="1 2" key="1">
    <citation type="submission" date="2023-07" db="EMBL/GenBank/DDBJ databases">
        <title>Genomic Encyclopedia of Type Strains, Phase IV (KMG-IV): sequencing the most valuable type-strain genomes for metagenomic binning, comparative biology and taxonomic classification.</title>
        <authorList>
            <person name="Goeker M."/>
        </authorList>
    </citation>
    <scope>NUCLEOTIDE SEQUENCE [LARGE SCALE GENOMIC DNA]</scope>
    <source>
        <strain evidence="1 2">DSM 16784</strain>
    </source>
</reference>
<sequence length="38" mass="4557">MVTCTRELTKYEINYFDAFCRTITFTKLPLIMGRVRPK</sequence>